<feature type="compositionally biased region" description="Polar residues" evidence="11">
    <location>
        <begin position="886"/>
        <end position="914"/>
    </location>
</feature>
<keyword evidence="6" id="KW-0547">Nucleotide-binding</keyword>
<keyword evidence="5" id="KW-0548">Nucleotidyltransferase</keyword>
<keyword evidence="3" id="KW-0507">mRNA processing</keyword>
<reference evidence="14" key="1">
    <citation type="submission" date="2020-12" db="EMBL/GenBank/DDBJ databases">
        <title>Metabolic potential, ecology and presence of endohyphal bacteria is reflected in genomic diversity of Mucoromycotina.</title>
        <authorList>
            <person name="Muszewska A."/>
            <person name="Okrasinska A."/>
            <person name="Steczkiewicz K."/>
            <person name="Drgas O."/>
            <person name="Orlowska M."/>
            <person name="Perlinska-Lenart U."/>
            <person name="Aleksandrzak-Piekarczyk T."/>
            <person name="Szatraj K."/>
            <person name="Zielenkiewicz U."/>
            <person name="Pilsyk S."/>
            <person name="Malc E."/>
            <person name="Mieczkowski P."/>
            <person name="Kruszewska J.S."/>
            <person name="Biernat P."/>
            <person name="Pawlowska J."/>
        </authorList>
    </citation>
    <scope>NUCLEOTIDE SEQUENCE</scope>
    <source>
        <strain evidence="14">WA0000051536</strain>
    </source>
</reference>
<dbReference type="PANTHER" id="PTHR10367:SF17">
    <property type="entry name" value="MRNA-CAPPING ENZYME"/>
    <property type="match status" value="1"/>
</dbReference>
<dbReference type="InterPro" id="IPR012340">
    <property type="entry name" value="NA-bd_OB-fold"/>
</dbReference>
<dbReference type="EC" id="2.7.7.50" evidence="2"/>
<feature type="region of interest" description="Disordered" evidence="11">
    <location>
        <begin position="1"/>
        <end position="21"/>
    </location>
</feature>
<dbReference type="GO" id="GO:0005524">
    <property type="term" value="F:ATP binding"/>
    <property type="evidence" value="ECO:0007669"/>
    <property type="project" value="InterPro"/>
</dbReference>
<name>A0A8H7UNM7_9FUNG</name>
<evidence type="ECO:0000256" key="5">
    <source>
        <dbReference type="ARBA" id="ARBA00022695"/>
    </source>
</evidence>
<feature type="compositionally biased region" description="Polar residues" evidence="11">
    <location>
        <begin position="537"/>
        <end position="548"/>
    </location>
</feature>
<feature type="compositionally biased region" description="Gly residues" evidence="11">
    <location>
        <begin position="1071"/>
        <end position="1083"/>
    </location>
</feature>
<evidence type="ECO:0000256" key="7">
    <source>
        <dbReference type="ARBA" id="ARBA00023042"/>
    </source>
</evidence>
<keyword evidence="9" id="KW-0539">Nucleus</keyword>
<evidence type="ECO:0000256" key="1">
    <source>
        <dbReference type="ARBA" id="ARBA00004123"/>
    </source>
</evidence>
<keyword evidence="15" id="KW-1185">Reference proteome</keyword>
<comment type="caution">
    <text evidence="14">The sequence shown here is derived from an EMBL/GenBank/DDBJ whole genome shotgun (WGS) entry which is preliminary data.</text>
</comment>
<dbReference type="InterPro" id="IPR001339">
    <property type="entry name" value="mRNA_cap_enzyme_adenylation"/>
</dbReference>
<evidence type="ECO:0000259" key="12">
    <source>
        <dbReference type="Pfam" id="PF01331"/>
    </source>
</evidence>
<evidence type="ECO:0000313" key="14">
    <source>
        <dbReference type="EMBL" id="KAG2188377.1"/>
    </source>
</evidence>
<dbReference type="CDD" id="cd07895">
    <property type="entry name" value="Adenylation_mRNA_capping"/>
    <property type="match status" value="1"/>
</dbReference>
<evidence type="ECO:0000256" key="3">
    <source>
        <dbReference type="ARBA" id="ARBA00022664"/>
    </source>
</evidence>
<sequence>MASIQQTGLAPTVQSVPAATSTPQDILNDSIAKRVDPVYSKTLQGRVQELLKIHHDGFPGSQPVSFETKHLIDLQREDYFVCEKSDGVRYLMFATQTPKGPATFLLDRNRSWFFIPHLLFPLRGKDNEYHNETLMDGELVMDIDENKNKTLRFLIFDLMVVNTQSVTQRAFSTRLGMLQQEVIQPLHNSAKKGAPFKVELKKMERSYGLALVFDQMTRLKHASDGVIFTPVKLPYTTGTCEKLLKWKPAEMNTVDFRIAVKWSKEHKPIYSLEVVAQGKNYKPYDHLQLETETALEWKKSVPDGKIGEFRYDPEWNVTIVEPGYAPTKRKGGWRFVKFRDDKELANDEQVVKKILKSIQDGVTKEQLLAHMEDIRTAWKAREKGIPMPEPVTKVPNASMKISTENLSKTLSGGPMAATPAIMSPSTNPFDNYTEKRPFHHGHRDSTSSIDYMPASRKNSLADSVKEQDLSPQEVNSRKPSLDDPMEDSDATEEKAHTMKNIQSPQWKEQTMHDIRKRSEDALTRFNIARKQSDEISVKSTNTEPTSADSVVVKQEPKPPQSAHASDSPHNAMDTSSGLAKDNETPGSAPVRVDMTLRQMIESKMPPKFRGSQGKKRSDSMKAAIDSPVLHSNPVLARADIGFDHRDVKRSKSDSPSSSNHSPQEVRKLSLPQTTEEQQSSAAPQPVKSQPMVKSPQSYNGKHVPDAEVGEYRRRKMSLSGHIGTIQMDRTQSPSQEAKSSGGKAQKLRKIDEQPTTGNAYLPPHHPPENPRAGRYDAMHDSPPMQMSSATVRHQQMWEQRASPYTIPTSKSTFAVPVSPYQAYTTRNTGFNPSEMYDTPRRNSDEKAMVPQDQQRHSMVSRTSSISAPPSRRPSQEEYSGYGKRPQPSSIADLLNNNVEVTSPRQSPRQGTHSPSLPRHERHPSGNERPTERPNPFDFAKILHSPAQHASDEEAPPHQPNGRGTERMSDDTGYSHQYSSQTGNAIHFINYRADGNQVQALTSSMDVPSRQEPASMGPKMYGAAHHSSHMSPHSPSTHSGMSSPESRHYQQQYAPAYASPNMKPLSTMYHSPGGGGGGGGGGVTRGVDPRHMDTRQPQQQQRDHSMPTPFRQTSYPSYAYRSPVLQHSTMSSPGRTRVEYPTAAIPQQQDRNMNVPVAPDDVHRQYRRSFGGPAKPYQEQSPPYSQAQTSPGARPNVMDGGGDDSGESSRKNNTKSKLDFILN</sequence>
<dbReference type="Gene3D" id="3.30.470.30">
    <property type="entry name" value="DNA ligase/mRNA capping enzyme"/>
    <property type="match status" value="1"/>
</dbReference>
<feature type="compositionally biased region" description="Basic and acidic residues" evidence="11">
    <location>
        <begin position="922"/>
        <end position="931"/>
    </location>
</feature>
<feature type="compositionally biased region" description="Basic and acidic residues" evidence="11">
    <location>
        <begin position="702"/>
        <end position="711"/>
    </location>
</feature>
<feature type="compositionally biased region" description="Polar residues" evidence="11">
    <location>
        <begin position="670"/>
        <end position="682"/>
    </location>
</feature>
<feature type="region of interest" description="Disordered" evidence="11">
    <location>
        <begin position="418"/>
        <end position="511"/>
    </location>
</feature>
<feature type="compositionally biased region" description="Polar residues" evidence="11">
    <location>
        <begin position="727"/>
        <end position="738"/>
    </location>
</feature>
<evidence type="ECO:0000256" key="10">
    <source>
        <dbReference type="ARBA" id="ARBA00044624"/>
    </source>
</evidence>
<dbReference type="GO" id="GO:0005525">
    <property type="term" value="F:GTP binding"/>
    <property type="evidence" value="ECO:0007669"/>
    <property type="project" value="UniProtKB-KW"/>
</dbReference>
<evidence type="ECO:0000256" key="4">
    <source>
        <dbReference type="ARBA" id="ARBA00022679"/>
    </source>
</evidence>
<evidence type="ECO:0000256" key="9">
    <source>
        <dbReference type="ARBA" id="ARBA00023242"/>
    </source>
</evidence>
<keyword evidence="7" id="KW-0506">mRNA capping</keyword>
<feature type="region of interest" description="Disordered" evidence="11">
    <location>
        <begin position="1142"/>
        <end position="1222"/>
    </location>
</feature>
<evidence type="ECO:0000259" key="13">
    <source>
        <dbReference type="Pfam" id="PF03919"/>
    </source>
</evidence>
<dbReference type="SUPFAM" id="SSF56091">
    <property type="entry name" value="DNA ligase/mRNA capping enzyme, catalytic domain"/>
    <property type="match status" value="1"/>
</dbReference>
<dbReference type="InterPro" id="IPR013846">
    <property type="entry name" value="mRNA_cap_enzyme_C"/>
</dbReference>
<accession>A0A8H7UNM7</accession>
<feature type="compositionally biased region" description="Polar residues" evidence="11">
    <location>
        <begin position="1177"/>
        <end position="1190"/>
    </location>
</feature>
<dbReference type="Pfam" id="PF01331">
    <property type="entry name" value="mRNA_cap_enzyme"/>
    <property type="match status" value="1"/>
</dbReference>
<comment type="subcellular location">
    <subcellularLocation>
        <location evidence="1">Nucleus</location>
    </subcellularLocation>
</comment>
<feature type="region of interest" description="Disordered" evidence="11">
    <location>
        <begin position="533"/>
        <end position="795"/>
    </location>
</feature>
<feature type="compositionally biased region" description="Basic and acidic residues" evidence="11">
    <location>
        <begin position="640"/>
        <end position="652"/>
    </location>
</feature>
<dbReference type="AlphaFoldDB" id="A0A8H7UNM7"/>
<keyword evidence="4" id="KW-0808">Transferase</keyword>
<feature type="region of interest" description="Disordered" evidence="11">
    <location>
        <begin position="820"/>
        <end position="978"/>
    </location>
</feature>
<evidence type="ECO:0000313" key="15">
    <source>
        <dbReference type="Proteomes" id="UP000612746"/>
    </source>
</evidence>
<evidence type="ECO:0000256" key="2">
    <source>
        <dbReference type="ARBA" id="ARBA00012475"/>
    </source>
</evidence>
<dbReference type="OrthoDB" id="200924at2759"/>
<feature type="compositionally biased region" description="Polar residues" evidence="11">
    <location>
        <begin position="784"/>
        <end position="795"/>
    </location>
</feature>
<dbReference type="Gene3D" id="2.40.50.140">
    <property type="entry name" value="Nucleic acid-binding proteins"/>
    <property type="match status" value="1"/>
</dbReference>
<dbReference type="Pfam" id="PF03919">
    <property type="entry name" value="mRNA_cap_C"/>
    <property type="match status" value="1"/>
</dbReference>
<dbReference type="EMBL" id="JAEPRA010000002">
    <property type="protein sequence ID" value="KAG2188377.1"/>
    <property type="molecule type" value="Genomic_DNA"/>
</dbReference>
<organism evidence="14 15">
    <name type="scientific">Umbelopsis vinacea</name>
    <dbReference type="NCBI Taxonomy" id="44442"/>
    <lineage>
        <taxon>Eukaryota</taxon>
        <taxon>Fungi</taxon>
        <taxon>Fungi incertae sedis</taxon>
        <taxon>Mucoromycota</taxon>
        <taxon>Mucoromycotina</taxon>
        <taxon>Umbelopsidomycetes</taxon>
        <taxon>Umbelopsidales</taxon>
        <taxon>Umbelopsidaceae</taxon>
        <taxon>Umbelopsis</taxon>
    </lineage>
</organism>
<feature type="compositionally biased region" description="Low complexity" evidence="11">
    <location>
        <begin position="860"/>
        <end position="869"/>
    </location>
</feature>
<feature type="compositionally biased region" description="Basic and acidic residues" evidence="11">
    <location>
        <begin position="765"/>
        <end position="779"/>
    </location>
</feature>
<dbReference type="InterPro" id="IPR051029">
    <property type="entry name" value="mRNA_Capping_Enz/RNA_Phosphat"/>
</dbReference>
<feature type="compositionally biased region" description="Polar residues" evidence="11">
    <location>
        <begin position="562"/>
        <end position="577"/>
    </location>
</feature>
<feature type="region of interest" description="Disordered" evidence="11">
    <location>
        <begin position="1005"/>
        <end position="1113"/>
    </location>
</feature>
<comment type="catalytic activity">
    <reaction evidence="10">
        <text>a 5'-end diphospho-ribonucleoside in mRNA + GTP + H(+) = a 5'-end (5'-triphosphoguanosine)-ribonucleoside in mRNA + diphosphate</text>
        <dbReference type="Rhea" id="RHEA:67012"/>
        <dbReference type="Rhea" id="RHEA-COMP:17165"/>
        <dbReference type="Rhea" id="RHEA-COMP:17166"/>
        <dbReference type="ChEBI" id="CHEBI:15378"/>
        <dbReference type="ChEBI" id="CHEBI:33019"/>
        <dbReference type="ChEBI" id="CHEBI:37565"/>
        <dbReference type="ChEBI" id="CHEBI:167616"/>
        <dbReference type="ChEBI" id="CHEBI:167617"/>
        <dbReference type="EC" id="2.7.7.50"/>
    </reaction>
    <physiologicalReaction direction="left-to-right" evidence="10">
        <dbReference type="Rhea" id="RHEA:67013"/>
    </physiologicalReaction>
</comment>
<evidence type="ECO:0000256" key="6">
    <source>
        <dbReference type="ARBA" id="ARBA00022741"/>
    </source>
</evidence>
<gene>
    <name evidence="14" type="ORF">INT44_001130</name>
</gene>
<dbReference type="SUPFAM" id="SSF50249">
    <property type="entry name" value="Nucleic acid-binding proteins"/>
    <property type="match status" value="1"/>
</dbReference>
<feature type="domain" description="mRNA capping enzyme C-terminal" evidence="13">
    <location>
        <begin position="251"/>
        <end position="368"/>
    </location>
</feature>
<evidence type="ECO:0000256" key="8">
    <source>
        <dbReference type="ARBA" id="ARBA00023134"/>
    </source>
</evidence>
<dbReference type="Proteomes" id="UP000612746">
    <property type="component" value="Unassembled WGS sequence"/>
</dbReference>
<proteinExistence type="predicted"/>
<dbReference type="GO" id="GO:0005634">
    <property type="term" value="C:nucleus"/>
    <property type="evidence" value="ECO:0007669"/>
    <property type="project" value="UniProtKB-SubCell"/>
</dbReference>
<feature type="domain" description="mRNA capping enzyme adenylation" evidence="12">
    <location>
        <begin position="62"/>
        <end position="247"/>
    </location>
</feature>
<dbReference type="GO" id="GO:0004484">
    <property type="term" value="F:mRNA guanylyltransferase activity"/>
    <property type="evidence" value="ECO:0007669"/>
    <property type="project" value="UniProtKB-EC"/>
</dbReference>
<feature type="compositionally biased region" description="Low complexity" evidence="11">
    <location>
        <begin position="1028"/>
        <end position="1043"/>
    </location>
</feature>
<protein>
    <recommendedName>
        <fullName evidence="2">mRNA guanylyltransferase</fullName>
        <ecNumber evidence="2">2.7.7.50</ecNumber>
    </recommendedName>
</protein>
<feature type="compositionally biased region" description="Basic and acidic residues" evidence="11">
    <location>
        <begin position="837"/>
        <end position="847"/>
    </location>
</feature>
<feature type="compositionally biased region" description="Polar residues" evidence="11">
    <location>
        <begin position="821"/>
        <end position="831"/>
    </location>
</feature>
<keyword evidence="8" id="KW-0342">GTP-binding</keyword>
<evidence type="ECO:0000256" key="11">
    <source>
        <dbReference type="SAM" id="MobiDB-lite"/>
    </source>
</evidence>
<dbReference type="PANTHER" id="PTHR10367">
    <property type="entry name" value="MRNA-CAPPING ENZYME"/>
    <property type="match status" value="1"/>
</dbReference>
<dbReference type="GO" id="GO:0006370">
    <property type="term" value="P:7-methylguanosine mRNA capping"/>
    <property type="evidence" value="ECO:0007669"/>
    <property type="project" value="UniProtKB-KW"/>
</dbReference>
<feature type="compositionally biased region" description="Polar residues" evidence="11">
    <location>
        <begin position="499"/>
        <end position="508"/>
    </location>
</feature>